<dbReference type="PANTHER" id="PTHR13026">
    <property type="entry name" value="NNP-1 PROTEIN NOVEL NUCLEAR PROTEIN 1 NOP52"/>
    <property type="match status" value="1"/>
</dbReference>
<evidence type="ECO:0000256" key="5">
    <source>
        <dbReference type="SAM" id="MobiDB-lite"/>
    </source>
</evidence>
<dbReference type="Proteomes" id="UP001274896">
    <property type="component" value="Unassembled WGS sequence"/>
</dbReference>
<dbReference type="InterPro" id="IPR010301">
    <property type="entry name" value="RRP1"/>
</dbReference>
<dbReference type="EMBL" id="JAUCMX010000006">
    <property type="protein sequence ID" value="KAK3543324.1"/>
    <property type="molecule type" value="Genomic_DNA"/>
</dbReference>
<feature type="region of interest" description="Disordered" evidence="5">
    <location>
        <begin position="379"/>
        <end position="486"/>
    </location>
</feature>
<evidence type="ECO:0000313" key="6">
    <source>
        <dbReference type="EMBL" id="KAK3543324.1"/>
    </source>
</evidence>
<feature type="compositionally biased region" description="Basic and acidic residues" evidence="5">
    <location>
        <begin position="623"/>
        <end position="634"/>
    </location>
</feature>
<evidence type="ECO:0000256" key="4">
    <source>
        <dbReference type="ARBA" id="ARBA00023242"/>
    </source>
</evidence>
<reference evidence="6" key="1">
    <citation type="submission" date="2023-06" db="EMBL/GenBank/DDBJ databases">
        <title>Male Hemibagrus guttatus genome.</title>
        <authorList>
            <person name="Bian C."/>
        </authorList>
    </citation>
    <scope>NUCLEOTIDE SEQUENCE</scope>
    <source>
        <strain evidence="6">Male_cb2023</strain>
        <tissue evidence="6">Muscle</tissue>
    </source>
</reference>
<feature type="compositionally biased region" description="Basic and acidic residues" evidence="5">
    <location>
        <begin position="403"/>
        <end position="425"/>
    </location>
</feature>
<evidence type="ECO:0000313" key="7">
    <source>
        <dbReference type="Proteomes" id="UP001274896"/>
    </source>
</evidence>
<feature type="compositionally biased region" description="Polar residues" evidence="5">
    <location>
        <begin position="813"/>
        <end position="830"/>
    </location>
</feature>
<dbReference type="AlphaFoldDB" id="A0AAE0R4A2"/>
<dbReference type="GO" id="GO:0005634">
    <property type="term" value="C:nucleus"/>
    <property type="evidence" value="ECO:0007669"/>
    <property type="project" value="UniProtKB-SubCell"/>
</dbReference>
<name>A0AAE0R4A2_9TELE</name>
<dbReference type="GO" id="GO:0030688">
    <property type="term" value="C:preribosome, small subunit precursor"/>
    <property type="evidence" value="ECO:0007669"/>
    <property type="project" value="InterPro"/>
</dbReference>
<keyword evidence="7" id="KW-1185">Reference proteome</keyword>
<dbReference type="PANTHER" id="PTHR13026:SF0">
    <property type="entry name" value="RIBOSOMAL RNA PROCESSING 1B"/>
    <property type="match status" value="1"/>
</dbReference>
<feature type="region of interest" description="Disordered" evidence="5">
    <location>
        <begin position="268"/>
        <end position="319"/>
    </location>
</feature>
<organism evidence="6 7">
    <name type="scientific">Hemibagrus guttatus</name>
    <dbReference type="NCBI Taxonomy" id="175788"/>
    <lineage>
        <taxon>Eukaryota</taxon>
        <taxon>Metazoa</taxon>
        <taxon>Chordata</taxon>
        <taxon>Craniata</taxon>
        <taxon>Vertebrata</taxon>
        <taxon>Euteleostomi</taxon>
        <taxon>Actinopterygii</taxon>
        <taxon>Neopterygii</taxon>
        <taxon>Teleostei</taxon>
        <taxon>Ostariophysi</taxon>
        <taxon>Siluriformes</taxon>
        <taxon>Bagridae</taxon>
        <taxon>Hemibagrus</taxon>
    </lineage>
</organism>
<feature type="compositionally biased region" description="Basic and acidic residues" evidence="5">
    <location>
        <begin position="889"/>
        <end position="904"/>
    </location>
</feature>
<comment type="caution">
    <text evidence="6">The sequence shown here is derived from an EMBL/GenBank/DDBJ whole genome shotgun (WGS) entry which is preliminary data.</text>
</comment>
<keyword evidence="4" id="KW-0539">Nucleus</keyword>
<feature type="compositionally biased region" description="Basic residues" evidence="5">
    <location>
        <begin position="643"/>
        <end position="652"/>
    </location>
</feature>
<feature type="region of interest" description="Disordered" evidence="5">
    <location>
        <begin position="749"/>
        <end position="940"/>
    </location>
</feature>
<evidence type="ECO:0000256" key="3">
    <source>
        <dbReference type="ARBA" id="ARBA00022552"/>
    </source>
</evidence>
<feature type="compositionally biased region" description="Basic and acidic residues" evidence="5">
    <location>
        <begin position="439"/>
        <end position="463"/>
    </location>
</feature>
<feature type="compositionally biased region" description="Basic residues" evidence="5">
    <location>
        <begin position="391"/>
        <end position="402"/>
    </location>
</feature>
<feature type="compositionally biased region" description="Polar residues" evidence="5">
    <location>
        <begin position="680"/>
        <end position="699"/>
    </location>
</feature>
<feature type="compositionally biased region" description="Basic residues" evidence="5">
    <location>
        <begin position="581"/>
        <end position="590"/>
    </location>
</feature>
<comment type="subcellular location">
    <subcellularLocation>
        <location evidence="1">Nucleus</location>
    </subcellularLocation>
</comment>
<proteinExistence type="inferred from homology"/>
<evidence type="ECO:0000256" key="1">
    <source>
        <dbReference type="ARBA" id="ARBA00004123"/>
    </source>
</evidence>
<feature type="compositionally biased region" description="Basic and acidic residues" evidence="5">
    <location>
        <begin position="591"/>
        <end position="610"/>
    </location>
</feature>
<feature type="compositionally biased region" description="Basic residues" evidence="5">
    <location>
        <begin position="749"/>
        <end position="759"/>
    </location>
</feature>
<dbReference type="Pfam" id="PF05997">
    <property type="entry name" value="Nop52"/>
    <property type="match status" value="2"/>
</dbReference>
<gene>
    <name evidence="6" type="ORF">QTP70_018077</name>
</gene>
<keyword evidence="3" id="KW-0698">rRNA processing</keyword>
<feature type="compositionally biased region" description="Basic residues" evidence="5">
    <location>
        <begin position="290"/>
        <end position="299"/>
    </location>
</feature>
<accession>A0AAE0R4A2</accession>
<dbReference type="GO" id="GO:0006364">
    <property type="term" value="P:rRNA processing"/>
    <property type="evidence" value="ECO:0007669"/>
    <property type="project" value="UniProtKB-KW"/>
</dbReference>
<evidence type="ECO:0000256" key="2">
    <source>
        <dbReference type="ARBA" id="ARBA00006374"/>
    </source>
</evidence>
<feature type="compositionally biased region" description="Basic and acidic residues" evidence="5">
    <location>
        <begin position="793"/>
        <end position="803"/>
    </location>
</feature>
<feature type="region of interest" description="Disordered" evidence="5">
    <location>
        <begin position="1067"/>
        <end position="1097"/>
    </location>
</feature>
<feature type="region of interest" description="Disordered" evidence="5">
    <location>
        <begin position="547"/>
        <end position="653"/>
    </location>
</feature>
<feature type="non-terminal residue" evidence="6">
    <location>
        <position position="1097"/>
    </location>
</feature>
<sequence>RRRCIPREKGSTMAPVSQEPEITLAQRLASNEKPIRTKALKTLRKYFNLRSQKIEGGFTSEDLLKIWKGLFYCLWMQDKPLLQVKLFPCPSGAIVSPQVKAQEEISHTISSLIHSFHTTNTQLLYFTTFLQTVKREWNGIDRLRMDKFYQLVRFMFRQAFEVLKRREWDASVVSQFLHIFTEQLLQNSENVSKGLMLHVLDLYMTELARVGSTELTAEQNLTFIDPFCKTMTKTRDGLLLLSISKNIFRTILDQAPFAIEDLIRELQQGGGGDDSDSGQASGEEEELKNRAPKKSKVKKVNGISEVMESSKGNKEEPDMDNVGCGEGVGPVLQFDYGAVADRLFELGSRLKTRNINRKKMYSLVNAFRTLNEGIFDRKEDDVSNTSDNKMSKKKCKKKKRKNERPTTGHEFLAKKSKACHDEQKPVDSLQDGSLNNTTEEERVVLKDHSQHHHELDRRLKASEIEAEGESVSQLEESDSQSQLQVGVSVKKKRKNKKAILQDVGGEVAREFQESDGEQQSNSCKVVMKKKSLNTVSGIGITQSSTEVKASGQNCAAQKPEVESVVERPVGAGEASLTQEKTKKKNKKKKLNVGEEKTDTETDGQIVDKHPKAISLQLETPETEDTKAKAQHGDPGELEVSTMAKKKRRKNKKLCSSLQEVGEVAVVPKEDSAGDEITPQKVYSDSNTTQSQLETSTIQTKKVKRKKASLKKVGEEFKSLAVLEDSEISIRPCPTSEEDGVTQCGLKASTTKKKKGKRLMVHGFSSQEVGKEVDSTSQDSSAEVRTKKSKKKKATEETRSKQQVDLDVGEPEVSSDSAHITTTTTPKNKGNTAECPQPKLKKTKKKKESSSNEEESTLEAKEQPEVAASPKHTPWKKNKIQNKQESQLADEAREESSLAVKEKAGTEAPDTLPSGSTICTPEMKSLTPMKKGKKKRKLQTDEAEMFQSNGHAQEELSGKKVKVNQQGIEVSTSVIPKKLKMEKTSPKSDFVSFQGLIKPPTPLFCKTKPKVSTPLTSIKKKFQTPMSETKKVTFGLKNNKTTEFKKTDRSLLVSPVGSSRVAFDPKKMPVSGVLKSPSPVTSAKKPAAKKRPTAADFF</sequence>
<feature type="region of interest" description="Disordered" evidence="5">
    <location>
        <begin position="665"/>
        <end position="699"/>
    </location>
</feature>
<feature type="compositionally biased region" description="Low complexity" evidence="5">
    <location>
        <begin position="469"/>
        <end position="485"/>
    </location>
</feature>
<comment type="similarity">
    <text evidence="2">Belongs to the RRP1 family.</text>
</comment>
<protein>
    <submittedName>
        <fullName evidence="6">Uncharacterized protein</fullName>
    </submittedName>
</protein>